<comment type="caution">
    <text evidence="1">The sequence shown here is derived from an EMBL/GenBank/DDBJ whole genome shotgun (WGS) entry which is preliminary data.</text>
</comment>
<organism evidence="1 2">
    <name type="scientific">Streptomyces roseochromogenus subsp. oscitans DS 12.976</name>
    <dbReference type="NCBI Taxonomy" id="1352936"/>
    <lineage>
        <taxon>Bacteria</taxon>
        <taxon>Bacillati</taxon>
        <taxon>Actinomycetota</taxon>
        <taxon>Actinomycetes</taxon>
        <taxon>Kitasatosporales</taxon>
        <taxon>Streptomycetaceae</taxon>
        <taxon>Streptomyces</taxon>
    </lineage>
</organism>
<dbReference type="HOGENOM" id="CLU_2738428_0_0_11"/>
<reference evidence="1 2" key="1">
    <citation type="journal article" date="2014" name="Genome Announc.">
        <title>Draft Genome Sequence of Streptomyces roseochromogenes subsp. oscitans DS 12.976, Producer of the Aminocoumarin Antibiotic Clorobiocin.</title>
        <authorList>
            <person name="Ruckert C."/>
            <person name="Kalinowski J."/>
            <person name="Heide L."/>
            <person name="Apel A.K."/>
        </authorList>
    </citation>
    <scope>NUCLEOTIDE SEQUENCE [LARGE SCALE GENOMIC DNA]</scope>
    <source>
        <strain evidence="1 2">DS 12.976</strain>
    </source>
</reference>
<dbReference type="AlphaFoldDB" id="V6K1X4"/>
<evidence type="ECO:0000313" key="1">
    <source>
        <dbReference type="EMBL" id="EST25406.1"/>
    </source>
</evidence>
<dbReference type="STRING" id="1352936.M878_29110"/>
<dbReference type="Proteomes" id="UP000017984">
    <property type="component" value="Chromosome"/>
</dbReference>
<dbReference type="NCBIfam" id="TIGR04186">
    <property type="entry name" value="GRASP_targ"/>
    <property type="match status" value="1"/>
</dbReference>
<accession>V6K1X4</accession>
<evidence type="ECO:0008006" key="3">
    <source>
        <dbReference type="Google" id="ProtNLM"/>
    </source>
</evidence>
<name>V6K1X4_STRRC</name>
<gene>
    <name evidence="1" type="ORF">M878_29110</name>
</gene>
<sequence length="71" mass="7926">MTTATIPFGARAERQPYTIDVDGSTFAYDHQRQVNVMSDGTLLAHSTLRASCTNTNWDSKNDDTSDPYVIR</sequence>
<dbReference type="PATRIC" id="fig|1352936.5.peg.6071"/>
<dbReference type="OrthoDB" id="4253287at2"/>
<evidence type="ECO:0000313" key="2">
    <source>
        <dbReference type="Proteomes" id="UP000017984"/>
    </source>
</evidence>
<keyword evidence="2" id="KW-1185">Reference proteome</keyword>
<proteinExistence type="predicted"/>
<dbReference type="InterPro" id="IPR026496">
    <property type="entry name" value="GRASP_targ"/>
</dbReference>
<protein>
    <recommendedName>
        <fullName evidence="3">ATP-grasp-modified RiPP</fullName>
    </recommendedName>
</protein>
<dbReference type="EMBL" id="AWQX01000249">
    <property type="protein sequence ID" value="EST25406.1"/>
    <property type="molecule type" value="Genomic_DNA"/>
</dbReference>
<dbReference type="RefSeq" id="WP_023550489.1">
    <property type="nucleotide sequence ID" value="NZ_CM002285.1"/>
</dbReference>